<evidence type="ECO:0000313" key="2">
    <source>
        <dbReference type="Proteomes" id="UP000033874"/>
    </source>
</evidence>
<protein>
    <submittedName>
        <fullName evidence="1">Uncharacterized protein</fullName>
    </submittedName>
</protein>
<evidence type="ECO:0000313" key="1">
    <source>
        <dbReference type="EMBL" id="KKW93900.1"/>
    </source>
</evidence>
<dbReference type="RefSeq" id="WP_046762335.1">
    <property type="nucleotide sequence ID" value="NZ_LBIC01000001.1"/>
</dbReference>
<dbReference type="AlphaFoldDB" id="A0A0M3AVN7"/>
<dbReference type="Proteomes" id="UP000033874">
    <property type="component" value="Unassembled WGS sequence"/>
</dbReference>
<organism evidence="1 2">
    <name type="scientific">Sphingobium chungbukense</name>
    <dbReference type="NCBI Taxonomy" id="56193"/>
    <lineage>
        <taxon>Bacteria</taxon>
        <taxon>Pseudomonadati</taxon>
        <taxon>Pseudomonadota</taxon>
        <taxon>Alphaproteobacteria</taxon>
        <taxon>Sphingomonadales</taxon>
        <taxon>Sphingomonadaceae</taxon>
        <taxon>Sphingobium</taxon>
    </lineage>
</organism>
<dbReference type="PATRIC" id="fig|56193.3.peg.912"/>
<proteinExistence type="predicted"/>
<name>A0A0M3AVN7_9SPHN</name>
<sequence length="65" mass="6929">MTTLTAETAGAKNASLSLKLKAKSGFSSESTYQVSALQWAAITAICEETEQAKDFMAAMSKRIIP</sequence>
<keyword evidence="2" id="KW-1185">Reference proteome</keyword>
<dbReference type="STRING" id="56193.YP76_04435"/>
<dbReference type="EMBL" id="LBIC01000001">
    <property type="protein sequence ID" value="KKW93900.1"/>
    <property type="molecule type" value="Genomic_DNA"/>
</dbReference>
<reference evidence="1 2" key="1">
    <citation type="submission" date="2015-04" db="EMBL/GenBank/DDBJ databases">
        <title>Genome sequence of aromatic hydrocarbons-degrading Sphingobium chungbukense DJ77.</title>
        <authorList>
            <person name="Kim Y.-C."/>
            <person name="Chae J.-C."/>
        </authorList>
    </citation>
    <scope>NUCLEOTIDE SEQUENCE [LARGE SCALE GENOMIC DNA]</scope>
    <source>
        <strain evidence="1 2">DJ77</strain>
    </source>
</reference>
<gene>
    <name evidence="1" type="ORF">YP76_04435</name>
</gene>
<comment type="caution">
    <text evidence="1">The sequence shown here is derived from an EMBL/GenBank/DDBJ whole genome shotgun (WGS) entry which is preliminary data.</text>
</comment>
<accession>A0A0M3AVN7</accession>